<accession>A0A1M5X6N6</accession>
<dbReference type="EMBL" id="FQXC01000005">
    <property type="protein sequence ID" value="SHH95312.1"/>
    <property type="molecule type" value="Genomic_DNA"/>
</dbReference>
<evidence type="ECO:0000313" key="1">
    <source>
        <dbReference type="EMBL" id="SHH95312.1"/>
    </source>
</evidence>
<dbReference type="InterPro" id="IPR014710">
    <property type="entry name" value="RmlC-like_jellyroll"/>
</dbReference>
<dbReference type="AlphaFoldDB" id="A0A1M5X6N6"/>
<evidence type="ECO:0000313" key="2">
    <source>
        <dbReference type="Proteomes" id="UP000184221"/>
    </source>
</evidence>
<dbReference type="InterPro" id="IPR011051">
    <property type="entry name" value="RmlC_Cupin_sf"/>
</dbReference>
<dbReference type="SUPFAM" id="SSF51182">
    <property type="entry name" value="RmlC-like cupins"/>
    <property type="match status" value="1"/>
</dbReference>
<sequence>MQYHHLFADTDGESHWDDVDIALQERVFAPPAKDIEISDGTPVTSQLFLRLRSGWDEPIHPTPVKQMLICLRGRVAVTASNGARREIGPGDLWLMEDKHGKGHHTRVISDDDFECVIVQYE</sequence>
<dbReference type="Gene3D" id="2.60.120.10">
    <property type="entry name" value="Jelly Rolls"/>
    <property type="match status" value="1"/>
</dbReference>
<name>A0A1M5X6N6_9RHOB</name>
<dbReference type="RefSeq" id="WP_072779627.1">
    <property type="nucleotide sequence ID" value="NZ_FQXC01000005.1"/>
</dbReference>
<proteinExistence type="predicted"/>
<organism evidence="1 2">
    <name type="scientific">Marivita hallyeonensis</name>
    <dbReference type="NCBI Taxonomy" id="996342"/>
    <lineage>
        <taxon>Bacteria</taxon>
        <taxon>Pseudomonadati</taxon>
        <taxon>Pseudomonadota</taxon>
        <taxon>Alphaproteobacteria</taxon>
        <taxon>Rhodobacterales</taxon>
        <taxon>Roseobacteraceae</taxon>
        <taxon>Marivita</taxon>
    </lineage>
</organism>
<keyword evidence="2" id="KW-1185">Reference proteome</keyword>
<dbReference type="Proteomes" id="UP000184221">
    <property type="component" value="Unassembled WGS sequence"/>
</dbReference>
<dbReference type="OrthoDB" id="7509071at2"/>
<protein>
    <submittedName>
        <fullName evidence="1">Cupin domain-containing protein</fullName>
    </submittedName>
</protein>
<reference evidence="1 2" key="1">
    <citation type="submission" date="2016-11" db="EMBL/GenBank/DDBJ databases">
        <authorList>
            <person name="Jaros S."/>
            <person name="Januszkiewicz K."/>
            <person name="Wedrychowicz H."/>
        </authorList>
    </citation>
    <scope>NUCLEOTIDE SEQUENCE [LARGE SCALE GENOMIC DNA]</scope>
    <source>
        <strain evidence="1 2">DSM 29431</strain>
    </source>
</reference>
<gene>
    <name evidence="1" type="ORF">SAMN05443551_3776</name>
</gene>
<dbReference type="STRING" id="996342.SAMN05443551_3776"/>